<organism evidence="2">
    <name type="scientific">marine sediment metagenome</name>
    <dbReference type="NCBI Taxonomy" id="412755"/>
    <lineage>
        <taxon>unclassified sequences</taxon>
        <taxon>metagenomes</taxon>
        <taxon>ecological metagenomes</taxon>
    </lineage>
</organism>
<feature type="domain" description="RES" evidence="1">
    <location>
        <begin position="17"/>
        <end position="80"/>
    </location>
</feature>
<dbReference type="Pfam" id="PF08808">
    <property type="entry name" value="RES"/>
    <property type="match status" value="1"/>
</dbReference>
<dbReference type="EMBL" id="LAZR01056230">
    <property type="protein sequence ID" value="KKK74620.1"/>
    <property type="molecule type" value="Genomic_DNA"/>
</dbReference>
<protein>
    <recommendedName>
        <fullName evidence="1">RES domain-containing protein</fullName>
    </recommendedName>
</protein>
<reference evidence="2" key="1">
    <citation type="journal article" date="2015" name="Nature">
        <title>Complex archaea that bridge the gap between prokaryotes and eukaryotes.</title>
        <authorList>
            <person name="Spang A."/>
            <person name="Saw J.H."/>
            <person name="Jorgensen S.L."/>
            <person name="Zaremba-Niedzwiedzka K."/>
            <person name="Martijn J."/>
            <person name="Lind A.E."/>
            <person name="van Eijk R."/>
            <person name="Schleper C."/>
            <person name="Guy L."/>
            <person name="Ettema T.J."/>
        </authorList>
    </citation>
    <scope>NUCLEOTIDE SEQUENCE</scope>
</reference>
<proteinExistence type="predicted"/>
<gene>
    <name evidence="2" type="ORF">LCGC14_2881930</name>
</gene>
<name>A0A0F8YLL3_9ZZZZ</name>
<dbReference type="InterPro" id="IPR014914">
    <property type="entry name" value="RES_dom"/>
</dbReference>
<dbReference type="AlphaFoldDB" id="A0A0F8YLL3"/>
<evidence type="ECO:0000259" key="1">
    <source>
        <dbReference type="Pfam" id="PF08808"/>
    </source>
</evidence>
<comment type="caution">
    <text evidence="2">The sequence shown here is derived from an EMBL/GenBank/DDBJ whole genome shotgun (WGS) entry which is preliminary data.</text>
</comment>
<evidence type="ECO:0000313" key="2">
    <source>
        <dbReference type="EMBL" id="KKK74620.1"/>
    </source>
</evidence>
<feature type="non-terminal residue" evidence="2">
    <location>
        <position position="1"/>
    </location>
</feature>
<sequence length="96" mass="11050">LATLEVKEDVPFIEKIDLPKDWMVRPYPQSTRSFGAAWASQNTGFCVAVPSVRIPLFRFPEEHNILLNPLYPDFSNYVHVVDTKIVNFEINNLTVE</sequence>
<accession>A0A0F8YLL3</accession>